<proteinExistence type="inferred from homology"/>
<evidence type="ECO:0000313" key="7">
    <source>
        <dbReference type="EMBL" id="CAD5326792.1"/>
    </source>
</evidence>
<dbReference type="AlphaFoldDB" id="A0A7G2F018"/>
<accession>A0A7G2F018</accession>
<protein>
    <submittedName>
        <fullName evidence="7">(thale cress) hypothetical protein</fullName>
    </submittedName>
</protein>
<evidence type="ECO:0000259" key="6">
    <source>
        <dbReference type="Pfam" id="PF04504"/>
    </source>
</evidence>
<gene>
    <name evidence="7" type="ORF">AT9943_LOCUS14533</name>
</gene>
<dbReference type="Pfam" id="PF04504">
    <property type="entry name" value="GeBP-like_DBD"/>
    <property type="match status" value="1"/>
</dbReference>
<evidence type="ECO:0000313" key="8">
    <source>
        <dbReference type="Proteomes" id="UP000516314"/>
    </source>
</evidence>
<evidence type="ECO:0000256" key="5">
    <source>
        <dbReference type="SAM" id="MobiDB-lite"/>
    </source>
</evidence>
<dbReference type="PANTHER" id="PTHR31268">
    <property type="match status" value="1"/>
</dbReference>
<evidence type="ECO:0000256" key="3">
    <source>
        <dbReference type="ARBA" id="ARBA00023277"/>
    </source>
</evidence>
<dbReference type="InterPro" id="IPR017853">
    <property type="entry name" value="GH"/>
</dbReference>
<feature type="compositionally biased region" description="Low complexity" evidence="5">
    <location>
        <begin position="267"/>
        <end position="287"/>
    </location>
</feature>
<organism evidence="7 8">
    <name type="scientific">Arabidopsis thaliana</name>
    <name type="common">Mouse-ear cress</name>
    <dbReference type="NCBI Taxonomy" id="3702"/>
    <lineage>
        <taxon>Eukaryota</taxon>
        <taxon>Viridiplantae</taxon>
        <taxon>Streptophyta</taxon>
        <taxon>Embryophyta</taxon>
        <taxon>Tracheophyta</taxon>
        <taxon>Spermatophyta</taxon>
        <taxon>Magnoliopsida</taxon>
        <taxon>eudicotyledons</taxon>
        <taxon>Gunneridae</taxon>
        <taxon>Pentapetalae</taxon>
        <taxon>rosids</taxon>
        <taxon>malvids</taxon>
        <taxon>Brassicales</taxon>
        <taxon>Brassicaceae</taxon>
        <taxon>Camelineae</taxon>
        <taxon>Arabidopsis</taxon>
    </lineage>
</organism>
<evidence type="ECO:0000256" key="2">
    <source>
        <dbReference type="ARBA" id="ARBA00010820"/>
    </source>
</evidence>
<keyword evidence="3" id="KW-0119">Carbohydrate metabolism</keyword>
<name>A0A7G2F018_ARATH</name>
<evidence type="ECO:0000256" key="1">
    <source>
        <dbReference type="ARBA" id="ARBA00007240"/>
    </source>
</evidence>
<dbReference type="InterPro" id="IPR053932">
    <property type="entry name" value="GeBP-like_DBD"/>
</dbReference>
<comment type="similarity">
    <text evidence="1">Belongs to the glycosyl hydrolases 36 family.</text>
</comment>
<reference evidence="7 8" key="1">
    <citation type="submission" date="2020-09" db="EMBL/GenBank/DDBJ databases">
        <authorList>
            <person name="Ashkenazy H."/>
        </authorList>
    </citation>
    <scope>NUCLEOTIDE SEQUENCE [LARGE SCALE GENOMIC DNA]</scope>
    <source>
        <strain evidence="8">cv. Cdm-0</strain>
    </source>
</reference>
<feature type="domain" description="Glabrous enhancer-binding protein-like DBD" evidence="6">
    <location>
        <begin position="325"/>
        <end position="422"/>
    </location>
</feature>
<dbReference type="Pfam" id="PF05691">
    <property type="entry name" value="Raffinose_syn"/>
    <property type="match status" value="3"/>
</dbReference>
<dbReference type="EMBL" id="LR881469">
    <property type="protein sequence ID" value="CAD5326792.1"/>
    <property type="molecule type" value="Genomic_DNA"/>
</dbReference>
<dbReference type="Proteomes" id="UP000516314">
    <property type="component" value="Chromosome 4"/>
</dbReference>
<dbReference type="InterPro" id="IPR008811">
    <property type="entry name" value="Glycosyl_hydrolases_36"/>
</dbReference>
<comment type="similarity">
    <text evidence="2">Belongs to the GeBP family.</text>
</comment>
<dbReference type="SUPFAM" id="SSF51445">
    <property type="entry name" value="(Trans)glycosidases"/>
    <property type="match status" value="1"/>
</dbReference>
<sequence>MGTNGKEIPCETQFLIVEANKGSGLGGGDESSSYVVFLPILEGDFRAVFQGNEANELEICLESGDPTVDQFERSHLVFVAAGSDLKAGVVTPKFVVIDDGWQSVGMDETSVEFNADSAANFANRLTHIKEKHKFQKDGKEGHRVDDPALSLGHAITDIKRNNSLKYVYVWHAITGYWGGVKPSVSESITKNGLGGGVKLAKKYHQALEASISRNFPDNGIIACMSHNTDGLYRVCTQQLEQLEDVPFMSSEESDSSADSPVKESSKKPVVVSKPSGSKTTTKPESSTAAKRSFEKTDEMSKKKSKNSMGEEDVKKKDETLKKNLFVRLFTEEDEAILLQGFLDFATKKGNPSDHIDDFYESIKNSISFDVTKPQLVTKIGNLKKKFNGRVSKGLKKGKNEEAMVFSKASDQNCFDLSRKIWGSNGVLYSKSKKMRQGQLGGSVKVDEDDQEPQKHRFVISTLSSGQELVSYLKVENPNSLGVDDTKWSAKLDKIKDGKQKRKMEKTLKKIQAKEEELSMMRSEFVAAVTNVLSKQDNASSSCK</sequence>
<feature type="compositionally biased region" description="Basic and acidic residues" evidence="5">
    <location>
        <begin position="291"/>
        <end position="301"/>
    </location>
</feature>
<evidence type="ECO:0000256" key="4">
    <source>
        <dbReference type="ARBA" id="ARBA00025404"/>
    </source>
</evidence>
<feature type="region of interest" description="Disordered" evidence="5">
    <location>
        <begin position="247"/>
        <end position="314"/>
    </location>
</feature>
<comment type="function">
    <text evidence="4">Transglycosidase operating by a ping-pong reaction mechanism. Involved in the synthesis of raffinose, a major soluble carbohydrate in seeds, roots and tubers.</text>
</comment>
<dbReference type="PANTHER" id="PTHR31268:SF29">
    <property type="entry name" value="GALACTINOL--SUCROSE GALACTOSYLTRANSFERASE 1-RELATED"/>
    <property type="match status" value="1"/>
</dbReference>